<gene>
    <name evidence="2" type="ORF">FJZ47_01525</name>
</gene>
<dbReference type="PANTHER" id="PTHR43319:SF3">
    <property type="entry name" value="BETA-LACTAMASE-RELATED DOMAIN-CONTAINING PROTEIN"/>
    <property type="match status" value="1"/>
</dbReference>
<evidence type="ECO:0000313" key="2">
    <source>
        <dbReference type="EMBL" id="MBM3222473.1"/>
    </source>
</evidence>
<dbReference type="EMBL" id="VGLS01000023">
    <property type="protein sequence ID" value="MBM3222473.1"/>
    <property type="molecule type" value="Genomic_DNA"/>
</dbReference>
<dbReference type="InterPro" id="IPR052907">
    <property type="entry name" value="Beta-lactamase/esterase"/>
</dbReference>
<proteinExistence type="predicted"/>
<feature type="domain" description="Beta-lactamase-related" evidence="1">
    <location>
        <begin position="26"/>
        <end position="369"/>
    </location>
</feature>
<evidence type="ECO:0000313" key="3">
    <source>
        <dbReference type="Proteomes" id="UP000712673"/>
    </source>
</evidence>
<dbReference type="InterPro" id="IPR001466">
    <property type="entry name" value="Beta-lactam-related"/>
</dbReference>
<dbReference type="AlphaFoldDB" id="A0A937VXQ4"/>
<dbReference type="PANTHER" id="PTHR43319">
    <property type="entry name" value="BETA-LACTAMASE-RELATED"/>
    <property type="match status" value="1"/>
</dbReference>
<organism evidence="2 3">
    <name type="scientific">Tectimicrobiota bacterium</name>
    <dbReference type="NCBI Taxonomy" id="2528274"/>
    <lineage>
        <taxon>Bacteria</taxon>
        <taxon>Pseudomonadati</taxon>
        <taxon>Nitrospinota/Tectimicrobiota group</taxon>
        <taxon>Candidatus Tectimicrobiota</taxon>
    </lineage>
</organism>
<reference evidence="2" key="1">
    <citation type="submission" date="2019-03" db="EMBL/GenBank/DDBJ databases">
        <title>Lake Tanganyika Metagenome-Assembled Genomes (MAGs).</title>
        <authorList>
            <person name="Tran P."/>
        </authorList>
    </citation>
    <scope>NUCLEOTIDE SEQUENCE</scope>
    <source>
        <strain evidence="2">K_DeepCast_65m_m2_066</strain>
    </source>
</reference>
<dbReference type="Pfam" id="PF00144">
    <property type="entry name" value="Beta-lactamase"/>
    <property type="match status" value="1"/>
</dbReference>
<protein>
    <submittedName>
        <fullName evidence="2">Beta-lactamase family protein</fullName>
    </submittedName>
</protein>
<comment type="caution">
    <text evidence="2">The sequence shown here is derived from an EMBL/GenBank/DDBJ whole genome shotgun (WGS) entry which is preliminary data.</text>
</comment>
<dbReference type="Proteomes" id="UP000712673">
    <property type="component" value="Unassembled WGS sequence"/>
</dbReference>
<dbReference type="InterPro" id="IPR012338">
    <property type="entry name" value="Beta-lactam/transpept-like"/>
</dbReference>
<name>A0A937VXQ4_UNCTE</name>
<dbReference type="Gene3D" id="3.40.710.10">
    <property type="entry name" value="DD-peptidase/beta-lactamase superfamily"/>
    <property type="match status" value="1"/>
</dbReference>
<evidence type="ECO:0000259" key="1">
    <source>
        <dbReference type="Pfam" id="PF00144"/>
    </source>
</evidence>
<sequence length="378" mass="40494">MRGRCMATLTHPAAVGMDPEKLEQVKQLFHAQIEQGLHPGAGLAVYRYGHLVLDIHGGVADVRDSGRATQPVTSETMFVLMSSTKPLAAACLYLLKERGQLAWDDPVAMYWPGFGQHGKATVTVRHVLTHRGGFPETPKDLPPQDWPDWGKVTSAMERAQAVFPPGETIAYHPINYGWVIAELVRRVDGRPFNRFFAEEFTAPLGMQDTYVGLPQGLAERVSPMRKMEADADPNGYSATFSLPVAVHAVVPGAGGVASAGDLARFYAMLERRGALDGARVLLPETVEEGVTLQVEGIDQSLGVVVQRALGLALADERMGRTAGNPLRTCGHGGAGTSIGWADLESGLAVGYITNGFRGTVTNNARLAAVSQAVRDACV</sequence>
<dbReference type="SUPFAM" id="SSF56601">
    <property type="entry name" value="beta-lactamase/transpeptidase-like"/>
    <property type="match status" value="1"/>
</dbReference>
<accession>A0A937VXQ4</accession>